<dbReference type="SUPFAM" id="SSF53474">
    <property type="entry name" value="alpha/beta-Hydrolases"/>
    <property type="match status" value="1"/>
</dbReference>
<dbReference type="EMBL" id="JAFJYH010000036">
    <property type="protein sequence ID" value="KAG4423339.1"/>
    <property type="molecule type" value="Genomic_DNA"/>
</dbReference>
<sequence>MEQSTHYDIDATTTLNVLSSGTPNPFKPSLIFLHFWGGSSLTFKPLISSLSTQIHTLSIDFRGWGLSTGPTDPSGYSINTLVSDIETLLPKLNIQDFILVGHSMGGKVAQLIAGRNLVPGLKGVVLLAPAPPTPLELPEEMRDQQRKAYCSAESAEFVVRNVLSSCKPPLSDTIVSSLVEDMLKGNVYAREAWPSYGMGEDMVAEARKIDVPVLVVAGSLDRVEPVERLRSEVLVNVRGAVLVVVERAGHLLMVERPDMVAGYVESFWEQVTAG</sequence>
<keyword evidence="3" id="KW-1185">Reference proteome</keyword>
<dbReference type="InterPro" id="IPR000073">
    <property type="entry name" value="AB_hydrolase_1"/>
</dbReference>
<dbReference type="AlphaFoldDB" id="A0A8H8BTN7"/>
<evidence type="ECO:0000313" key="2">
    <source>
        <dbReference type="EMBL" id="KAG4423339.1"/>
    </source>
</evidence>
<dbReference type="Gene3D" id="3.40.50.1820">
    <property type="entry name" value="alpha/beta hydrolase"/>
    <property type="match status" value="1"/>
</dbReference>
<comment type="caution">
    <text evidence="2">The sequence shown here is derived from an EMBL/GenBank/DDBJ whole genome shotgun (WGS) entry which is preliminary data.</text>
</comment>
<dbReference type="GO" id="GO:0047372">
    <property type="term" value="F:monoacylglycerol lipase activity"/>
    <property type="evidence" value="ECO:0007669"/>
    <property type="project" value="TreeGrafter"/>
</dbReference>
<gene>
    <name evidence="2" type="ORF">IFR04_003573</name>
</gene>
<dbReference type="PANTHER" id="PTHR43798:SF5">
    <property type="entry name" value="MONOACYLGLYCEROL LIPASE ABHD6"/>
    <property type="match status" value="1"/>
</dbReference>
<reference evidence="2" key="1">
    <citation type="submission" date="2021-02" db="EMBL/GenBank/DDBJ databases">
        <title>Genome sequence Cadophora malorum strain M34.</title>
        <authorList>
            <person name="Stefanovic E."/>
            <person name="Vu D."/>
            <person name="Scully C."/>
            <person name="Dijksterhuis J."/>
            <person name="Roader J."/>
            <person name="Houbraken J."/>
        </authorList>
    </citation>
    <scope>NUCLEOTIDE SEQUENCE</scope>
    <source>
        <strain evidence="2">M34</strain>
    </source>
</reference>
<dbReference type="PRINTS" id="PR00111">
    <property type="entry name" value="ABHYDROLASE"/>
</dbReference>
<dbReference type="OrthoDB" id="190201at2759"/>
<protein>
    <recommendedName>
        <fullName evidence="1">AB hydrolase-1 domain-containing protein</fullName>
    </recommendedName>
</protein>
<dbReference type="GO" id="GO:0046464">
    <property type="term" value="P:acylglycerol catabolic process"/>
    <property type="evidence" value="ECO:0007669"/>
    <property type="project" value="TreeGrafter"/>
</dbReference>
<accession>A0A8H8BTN7</accession>
<evidence type="ECO:0000259" key="1">
    <source>
        <dbReference type="Pfam" id="PF12697"/>
    </source>
</evidence>
<dbReference type="InterPro" id="IPR050266">
    <property type="entry name" value="AB_hydrolase_sf"/>
</dbReference>
<organism evidence="2 3">
    <name type="scientific">Cadophora malorum</name>
    <dbReference type="NCBI Taxonomy" id="108018"/>
    <lineage>
        <taxon>Eukaryota</taxon>
        <taxon>Fungi</taxon>
        <taxon>Dikarya</taxon>
        <taxon>Ascomycota</taxon>
        <taxon>Pezizomycotina</taxon>
        <taxon>Leotiomycetes</taxon>
        <taxon>Helotiales</taxon>
        <taxon>Ploettnerulaceae</taxon>
        <taxon>Cadophora</taxon>
    </lineage>
</organism>
<proteinExistence type="predicted"/>
<dbReference type="InterPro" id="IPR029058">
    <property type="entry name" value="AB_hydrolase_fold"/>
</dbReference>
<dbReference type="Proteomes" id="UP000664132">
    <property type="component" value="Unassembled WGS sequence"/>
</dbReference>
<dbReference type="Pfam" id="PF12697">
    <property type="entry name" value="Abhydrolase_6"/>
    <property type="match status" value="1"/>
</dbReference>
<dbReference type="GO" id="GO:0016020">
    <property type="term" value="C:membrane"/>
    <property type="evidence" value="ECO:0007669"/>
    <property type="project" value="TreeGrafter"/>
</dbReference>
<dbReference type="PANTHER" id="PTHR43798">
    <property type="entry name" value="MONOACYLGLYCEROL LIPASE"/>
    <property type="match status" value="1"/>
</dbReference>
<evidence type="ECO:0000313" key="3">
    <source>
        <dbReference type="Proteomes" id="UP000664132"/>
    </source>
</evidence>
<name>A0A8H8BTN7_9HELO</name>
<feature type="domain" description="AB hydrolase-1" evidence="1">
    <location>
        <begin position="30"/>
        <end position="261"/>
    </location>
</feature>